<evidence type="ECO:0000256" key="1">
    <source>
        <dbReference type="SAM" id="MobiDB-lite"/>
    </source>
</evidence>
<gene>
    <name evidence="2" type="ORF">CRG98_040613</name>
</gene>
<feature type="region of interest" description="Disordered" evidence="1">
    <location>
        <begin position="1"/>
        <end position="23"/>
    </location>
</feature>
<proteinExistence type="predicted"/>
<evidence type="ECO:0000313" key="2">
    <source>
        <dbReference type="EMBL" id="PKI38997.1"/>
    </source>
</evidence>
<organism evidence="2 3">
    <name type="scientific">Punica granatum</name>
    <name type="common">Pomegranate</name>
    <dbReference type="NCBI Taxonomy" id="22663"/>
    <lineage>
        <taxon>Eukaryota</taxon>
        <taxon>Viridiplantae</taxon>
        <taxon>Streptophyta</taxon>
        <taxon>Embryophyta</taxon>
        <taxon>Tracheophyta</taxon>
        <taxon>Spermatophyta</taxon>
        <taxon>Magnoliopsida</taxon>
        <taxon>eudicotyledons</taxon>
        <taxon>Gunneridae</taxon>
        <taxon>Pentapetalae</taxon>
        <taxon>rosids</taxon>
        <taxon>malvids</taxon>
        <taxon>Myrtales</taxon>
        <taxon>Lythraceae</taxon>
        <taxon>Punica</taxon>
    </lineage>
</organism>
<reference evidence="2 3" key="1">
    <citation type="submission" date="2017-11" db="EMBL/GenBank/DDBJ databases">
        <title>De-novo sequencing of pomegranate (Punica granatum L.) genome.</title>
        <authorList>
            <person name="Akparov Z."/>
            <person name="Amiraslanov A."/>
            <person name="Hajiyeva S."/>
            <person name="Abbasov M."/>
            <person name="Kaur K."/>
            <person name="Hamwieh A."/>
            <person name="Solovyev V."/>
            <person name="Salamov A."/>
            <person name="Braich B."/>
            <person name="Kosarev P."/>
            <person name="Mahmoud A."/>
            <person name="Hajiyev E."/>
            <person name="Babayeva S."/>
            <person name="Izzatullayeva V."/>
            <person name="Mammadov A."/>
            <person name="Mammadov A."/>
            <person name="Sharifova S."/>
            <person name="Ojaghi J."/>
            <person name="Eynullazada K."/>
            <person name="Bayramov B."/>
            <person name="Abdulazimova A."/>
            <person name="Shahmuradov I."/>
        </authorList>
    </citation>
    <scope>NUCLEOTIDE SEQUENCE [LARGE SCALE GENOMIC DNA]</scope>
    <source>
        <strain evidence="3">cv. AG2017</strain>
        <tissue evidence="2">Leaf</tissue>
    </source>
</reference>
<evidence type="ECO:0000313" key="3">
    <source>
        <dbReference type="Proteomes" id="UP000233551"/>
    </source>
</evidence>
<dbReference type="Proteomes" id="UP000233551">
    <property type="component" value="Unassembled WGS sequence"/>
</dbReference>
<dbReference type="AlphaFoldDB" id="A0A2I0I4W3"/>
<protein>
    <submittedName>
        <fullName evidence="2">Uncharacterized protein</fullName>
    </submittedName>
</protein>
<sequence length="169" mass="18364">MRRVNECSGDSAPRESVLPSSDIRSGVERPWSPIAPLCTSICSPNVLRCSGVAVISVFCERAPKIHREAFATTETSLGEPCRVPKGRLKLVPRPRWSLGVCRPILGGRLPVSGAGPGSPVRKGVRERLGVSRLNRDASRTRPDVSLVTLALRGIFRVPYWAPFGVSVIR</sequence>
<keyword evidence="3" id="KW-1185">Reference proteome</keyword>
<comment type="caution">
    <text evidence="2">The sequence shown here is derived from an EMBL/GenBank/DDBJ whole genome shotgun (WGS) entry which is preliminary data.</text>
</comment>
<dbReference type="EMBL" id="PGOL01003932">
    <property type="protein sequence ID" value="PKI38997.1"/>
    <property type="molecule type" value="Genomic_DNA"/>
</dbReference>
<accession>A0A2I0I4W3</accession>
<name>A0A2I0I4W3_PUNGR</name>